<keyword evidence="5 10" id="KW-0863">Zinc-finger</keyword>
<dbReference type="eggNOG" id="KOG1721">
    <property type="taxonomic scope" value="Eukaryota"/>
</dbReference>
<name>S7QJI4_GLOTA</name>
<evidence type="ECO:0000256" key="11">
    <source>
        <dbReference type="SAM" id="MobiDB-lite"/>
    </source>
</evidence>
<evidence type="ECO:0000256" key="9">
    <source>
        <dbReference type="ARBA" id="ARBA00023242"/>
    </source>
</evidence>
<feature type="compositionally biased region" description="Polar residues" evidence="11">
    <location>
        <begin position="63"/>
        <end position="80"/>
    </location>
</feature>
<dbReference type="KEGG" id="gtr:GLOTRDRAFT_126140"/>
<protein>
    <recommendedName>
        <fullName evidence="12">C2H2-type domain-containing protein</fullName>
    </recommendedName>
</protein>
<keyword evidence="9" id="KW-0539">Nucleus</keyword>
<dbReference type="GO" id="GO:0000981">
    <property type="term" value="F:DNA-binding transcription factor activity, RNA polymerase II-specific"/>
    <property type="evidence" value="ECO:0007669"/>
    <property type="project" value="TreeGrafter"/>
</dbReference>
<proteinExistence type="inferred from homology"/>
<accession>S7QJI4</accession>
<reference evidence="13 14" key="1">
    <citation type="journal article" date="2012" name="Science">
        <title>The Paleozoic origin of enzymatic lignin decomposition reconstructed from 31 fungal genomes.</title>
        <authorList>
            <person name="Floudas D."/>
            <person name="Binder M."/>
            <person name="Riley R."/>
            <person name="Barry K."/>
            <person name="Blanchette R.A."/>
            <person name="Henrissat B."/>
            <person name="Martinez A.T."/>
            <person name="Otillar R."/>
            <person name="Spatafora J.W."/>
            <person name="Yadav J.S."/>
            <person name="Aerts A."/>
            <person name="Benoit I."/>
            <person name="Boyd A."/>
            <person name="Carlson A."/>
            <person name="Copeland A."/>
            <person name="Coutinho P.M."/>
            <person name="de Vries R.P."/>
            <person name="Ferreira P."/>
            <person name="Findley K."/>
            <person name="Foster B."/>
            <person name="Gaskell J."/>
            <person name="Glotzer D."/>
            <person name="Gorecki P."/>
            <person name="Heitman J."/>
            <person name="Hesse C."/>
            <person name="Hori C."/>
            <person name="Igarashi K."/>
            <person name="Jurgens J.A."/>
            <person name="Kallen N."/>
            <person name="Kersten P."/>
            <person name="Kohler A."/>
            <person name="Kuees U."/>
            <person name="Kumar T.K.A."/>
            <person name="Kuo A."/>
            <person name="LaButti K."/>
            <person name="Larrondo L.F."/>
            <person name="Lindquist E."/>
            <person name="Ling A."/>
            <person name="Lombard V."/>
            <person name="Lucas S."/>
            <person name="Lundell T."/>
            <person name="Martin R."/>
            <person name="McLaughlin D.J."/>
            <person name="Morgenstern I."/>
            <person name="Morin E."/>
            <person name="Murat C."/>
            <person name="Nagy L.G."/>
            <person name="Nolan M."/>
            <person name="Ohm R.A."/>
            <person name="Patyshakuliyeva A."/>
            <person name="Rokas A."/>
            <person name="Ruiz-Duenas F.J."/>
            <person name="Sabat G."/>
            <person name="Salamov A."/>
            <person name="Samejima M."/>
            <person name="Schmutz J."/>
            <person name="Slot J.C."/>
            <person name="St John F."/>
            <person name="Stenlid J."/>
            <person name="Sun H."/>
            <person name="Sun S."/>
            <person name="Syed K."/>
            <person name="Tsang A."/>
            <person name="Wiebenga A."/>
            <person name="Young D."/>
            <person name="Pisabarro A."/>
            <person name="Eastwood D.C."/>
            <person name="Martin F."/>
            <person name="Cullen D."/>
            <person name="Grigoriev I.V."/>
            <person name="Hibbett D.S."/>
        </authorList>
    </citation>
    <scope>NUCLEOTIDE SEQUENCE [LARGE SCALE GENOMIC DNA]</scope>
    <source>
        <strain evidence="13 14">ATCC 11539</strain>
    </source>
</reference>
<comment type="similarity">
    <text evidence="2">Belongs to the krueppel C2H2-type zinc-finger protein family.</text>
</comment>
<keyword evidence="14" id="KW-1185">Reference proteome</keyword>
<evidence type="ECO:0000256" key="10">
    <source>
        <dbReference type="PROSITE-ProRule" id="PRU00042"/>
    </source>
</evidence>
<dbReference type="FunFam" id="3.30.160.60:FF:000193">
    <property type="entry name" value="Zinc finger protein 300"/>
    <property type="match status" value="1"/>
</dbReference>
<dbReference type="SUPFAM" id="SSF57667">
    <property type="entry name" value="beta-beta-alpha zinc fingers"/>
    <property type="match status" value="1"/>
</dbReference>
<feature type="domain" description="C2H2-type" evidence="12">
    <location>
        <begin position="141"/>
        <end position="170"/>
    </location>
</feature>
<evidence type="ECO:0000256" key="8">
    <source>
        <dbReference type="ARBA" id="ARBA00023163"/>
    </source>
</evidence>
<dbReference type="HOGENOM" id="CLU_891521_0_0_1"/>
<dbReference type="Proteomes" id="UP000030669">
    <property type="component" value="Unassembled WGS sequence"/>
</dbReference>
<dbReference type="PANTHER" id="PTHR14003">
    <property type="entry name" value="TRANSCRIPTIONAL REPRESSOR PROTEIN YY"/>
    <property type="match status" value="1"/>
</dbReference>
<evidence type="ECO:0000256" key="7">
    <source>
        <dbReference type="ARBA" id="ARBA00023015"/>
    </source>
</evidence>
<dbReference type="GO" id="GO:0000785">
    <property type="term" value="C:chromatin"/>
    <property type="evidence" value="ECO:0007669"/>
    <property type="project" value="TreeGrafter"/>
</dbReference>
<dbReference type="GO" id="GO:0008270">
    <property type="term" value="F:zinc ion binding"/>
    <property type="evidence" value="ECO:0007669"/>
    <property type="project" value="UniProtKB-KW"/>
</dbReference>
<evidence type="ECO:0000313" key="13">
    <source>
        <dbReference type="EMBL" id="EPQ59846.1"/>
    </source>
</evidence>
<gene>
    <name evidence="13" type="ORF">GLOTRDRAFT_126140</name>
</gene>
<dbReference type="PROSITE" id="PS00028">
    <property type="entry name" value="ZINC_FINGER_C2H2_1"/>
    <property type="match status" value="2"/>
</dbReference>
<evidence type="ECO:0000256" key="2">
    <source>
        <dbReference type="ARBA" id="ARBA00006991"/>
    </source>
</evidence>
<keyword evidence="4" id="KW-0677">Repeat</keyword>
<dbReference type="GeneID" id="19301336"/>
<evidence type="ECO:0000256" key="1">
    <source>
        <dbReference type="ARBA" id="ARBA00004123"/>
    </source>
</evidence>
<evidence type="ECO:0000256" key="4">
    <source>
        <dbReference type="ARBA" id="ARBA00022737"/>
    </source>
</evidence>
<dbReference type="PANTHER" id="PTHR14003:SF19">
    <property type="entry name" value="YY2 TRANSCRIPTION FACTOR"/>
    <property type="match status" value="1"/>
</dbReference>
<comment type="subcellular location">
    <subcellularLocation>
        <location evidence="1">Nucleus</location>
    </subcellularLocation>
</comment>
<evidence type="ECO:0000256" key="6">
    <source>
        <dbReference type="ARBA" id="ARBA00022833"/>
    </source>
</evidence>
<dbReference type="InterPro" id="IPR013087">
    <property type="entry name" value="Znf_C2H2_type"/>
</dbReference>
<feature type="domain" description="C2H2-type" evidence="12">
    <location>
        <begin position="113"/>
        <end position="140"/>
    </location>
</feature>
<dbReference type="SMART" id="SM00355">
    <property type="entry name" value="ZnF_C2H2"/>
    <property type="match status" value="2"/>
</dbReference>
<dbReference type="AlphaFoldDB" id="S7QJI4"/>
<keyword evidence="7" id="KW-0805">Transcription regulation</keyword>
<organism evidence="13 14">
    <name type="scientific">Gloeophyllum trabeum (strain ATCC 11539 / FP-39264 / Madison 617)</name>
    <name type="common">Brown rot fungus</name>
    <dbReference type="NCBI Taxonomy" id="670483"/>
    <lineage>
        <taxon>Eukaryota</taxon>
        <taxon>Fungi</taxon>
        <taxon>Dikarya</taxon>
        <taxon>Basidiomycota</taxon>
        <taxon>Agaricomycotina</taxon>
        <taxon>Agaricomycetes</taxon>
        <taxon>Gloeophyllales</taxon>
        <taxon>Gloeophyllaceae</taxon>
        <taxon>Gloeophyllum</taxon>
    </lineage>
</organism>
<dbReference type="GO" id="GO:0005667">
    <property type="term" value="C:transcription regulator complex"/>
    <property type="evidence" value="ECO:0007669"/>
    <property type="project" value="TreeGrafter"/>
</dbReference>
<dbReference type="RefSeq" id="XP_007862723.1">
    <property type="nucleotide sequence ID" value="XM_007864532.1"/>
</dbReference>
<dbReference type="EMBL" id="KB469297">
    <property type="protein sequence ID" value="EPQ59846.1"/>
    <property type="molecule type" value="Genomic_DNA"/>
</dbReference>
<evidence type="ECO:0000313" key="14">
    <source>
        <dbReference type="Proteomes" id="UP000030669"/>
    </source>
</evidence>
<dbReference type="GO" id="GO:0031519">
    <property type="term" value="C:PcG protein complex"/>
    <property type="evidence" value="ECO:0007669"/>
    <property type="project" value="TreeGrafter"/>
</dbReference>
<keyword evidence="8" id="KW-0804">Transcription</keyword>
<feature type="region of interest" description="Disordered" evidence="11">
    <location>
        <begin position="195"/>
        <end position="248"/>
    </location>
</feature>
<feature type="region of interest" description="Disordered" evidence="11">
    <location>
        <begin position="1"/>
        <end position="80"/>
    </location>
</feature>
<dbReference type="InterPro" id="IPR036236">
    <property type="entry name" value="Znf_C2H2_sf"/>
</dbReference>
<keyword evidence="3" id="KW-0479">Metal-binding</keyword>
<evidence type="ECO:0000259" key="12">
    <source>
        <dbReference type="PROSITE" id="PS50157"/>
    </source>
</evidence>
<feature type="region of interest" description="Disordered" evidence="11">
    <location>
        <begin position="92"/>
        <end position="112"/>
    </location>
</feature>
<keyword evidence="6" id="KW-0862">Zinc</keyword>
<dbReference type="Pfam" id="PF00096">
    <property type="entry name" value="zf-C2H2"/>
    <property type="match status" value="2"/>
</dbReference>
<evidence type="ECO:0000256" key="3">
    <source>
        <dbReference type="ARBA" id="ARBA00022723"/>
    </source>
</evidence>
<sequence length="312" mass="34958">MAIAKAAPSFRVAVQPPAPTTPRPEKRYRMLVAVDERNESRDAGPADVDPATEPSHGDYPSAYSRQSPGPSRGTPSGTYTYTFDLSSSSSFHPLAFSPEPDPEPASRHGPRKHTCRICLKRFNRPSSLKIHETTHTGVKPFKCHWEGCGRLFNVNSNMRRHFRNHITSQRAKAVRAASQPGTPVQFPGYGIEPLPHIRPSHHDEDEIEASLTADTGTEPESEDDHMRSEGEMEDEEGTHIPTSPCSFISSPPFHRVAFKESGTYDAQDHDENPCHAYSTSYTRAQSQPQAQSRFIWVVLRAYVARIEVWEFH</sequence>
<feature type="compositionally biased region" description="Basic and acidic residues" evidence="11">
    <location>
        <begin position="23"/>
        <end position="44"/>
    </location>
</feature>
<dbReference type="Gene3D" id="3.30.160.60">
    <property type="entry name" value="Classic Zinc Finger"/>
    <property type="match status" value="2"/>
</dbReference>
<dbReference type="GO" id="GO:0000978">
    <property type="term" value="F:RNA polymerase II cis-regulatory region sequence-specific DNA binding"/>
    <property type="evidence" value="ECO:0007669"/>
    <property type="project" value="TreeGrafter"/>
</dbReference>
<dbReference type="OrthoDB" id="6077919at2759"/>
<evidence type="ECO:0000256" key="5">
    <source>
        <dbReference type="ARBA" id="ARBA00022771"/>
    </source>
</evidence>
<dbReference type="PROSITE" id="PS50157">
    <property type="entry name" value="ZINC_FINGER_C2H2_2"/>
    <property type="match status" value="2"/>
</dbReference>